<proteinExistence type="predicted"/>
<dbReference type="Proteomes" id="UP000243499">
    <property type="component" value="Chromosome 7"/>
</dbReference>
<dbReference type="EMBL" id="CM008052">
    <property type="protein sequence ID" value="PVH34873.1"/>
    <property type="molecule type" value="Genomic_DNA"/>
</dbReference>
<sequence length="132" mass="14685">MTTCMHSDGEVLFLEEFVTLLGLGPPTFTGRQGNDGMAIVGAKVILCPAHDVPFIYHEAARNTLAEAEQAALLMVIHALAAEHHVEIRDVNFPQVQCLRYQVAEKLCVELMSVIRSSENEVMFLEPLTQRFC</sequence>
<reference evidence="1" key="1">
    <citation type="submission" date="2018-04" db="EMBL/GenBank/DDBJ databases">
        <title>WGS assembly of Panicum hallii.</title>
        <authorList>
            <person name="Lovell J."/>
            <person name="Jenkins J."/>
            <person name="Lowry D."/>
            <person name="Mamidi S."/>
            <person name="Sreedasyam A."/>
            <person name="Weng X."/>
            <person name="Barry K."/>
            <person name="Bonette J."/>
            <person name="Campitelli B."/>
            <person name="Daum C."/>
            <person name="Gordon S."/>
            <person name="Gould B."/>
            <person name="Lipzen A."/>
            <person name="Macqueen A."/>
            <person name="Palacio-Mejia J."/>
            <person name="Plott C."/>
            <person name="Shakirov E."/>
            <person name="Shu S."/>
            <person name="Yoshinaga Y."/>
            <person name="Zane M."/>
            <person name="Rokhsar D."/>
            <person name="Grimwood J."/>
            <person name="Schmutz J."/>
            <person name="Juenger T."/>
        </authorList>
    </citation>
    <scope>NUCLEOTIDE SEQUENCE [LARGE SCALE GENOMIC DNA]</scope>
    <source>
        <strain evidence="1">FIL2</strain>
    </source>
</reference>
<dbReference type="AlphaFoldDB" id="A0A270R6Y0"/>
<gene>
    <name evidence="1" type="ORF">PAHAL_7G052300</name>
</gene>
<dbReference type="Gramene" id="PVH34873">
    <property type="protein sequence ID" value="PVH34873"/>
    <property type="gene ID" value="PAHAL_7G052300"/>
</dbReference>
<name>A0A270R6Y0_9POAL</name>
<protein>
    <submittedName>
        <fullName evidence="1">Uncharacterized protein</fullName>
    </submittedName>
</protein>
<organism evidence="1">
    <name type="scientific">Panicum hallii</name>
    <dbReference type="NCBI Taxonomy" id="206008"/>
    <lineage>
        <taxon>Eukaryota</taxon>
        <taxon>Viridiplantae</taxon>
        <taxon>Streptophyta</taxon>
        <taxon>Embryophyta</taxon>
        <taxon>Tracheophyta</taxon>
        <taxon>Spermatophyta</taxon>
        <taxon>Magnoliopsida</taxon>
        <taxon>Liliopsida</taxon>
        <taxon>Poales</taxon>
        <taxon>Poaceae</taxon>
        <taxon>PACMAD clade</taxon>
        <taxon>Panicoideae</taxon>
        <taxon>Panicodae</taxon>
        <taxon>Paniceae</taxon>
        <taxon>Panicinae</taxon>
        <taxon>Panicum</taxon>
        <taxon>Panicum sect. Panicum</taxon>
    </lineage>
</organism>
<evidence type="ECO:0000313" key="1">
    <source>
        <dbReference type="EMBL" id="PVH34873.1"/>
    </source>
</evidence>
<accession>A0A270R6Y0</accession>